<evidence type="ECO:0000313" key="9">
    <source>
        <dbReference type="EMBL" id="QIB34841.1"/>
    </source>
</evidence>
<keyword evidence="4 7" id="KW-0812">Transmembrane</keyword>
<evidence type="ECO:0000256" key="6">
    <source>
        <dbReference type="ARBA" id="ARBA00023136"/>
    </source>
</evidence>
<dbReference type="InterPro" id="IPR011701">
    <property type="entry name" value="MFS"/>
</dbReference>
<feature type="transmembrane region" description="Helical" evidence="7">
    <location>
        <begin position="253"/>
        <end position="278"/>
    </location>
</feature>
<keyword evidence="3" id="KW-1003">Cell membrane</keyword>
<dbReference type="GO" id="GO:0022857">
    <property type="term" value="F:transmembrane transporter activity"/>
    <property type="evidence" value="ECO:0007669"/>
    <property type="project" value="InterPro"/>
</dbReference>
<accession>A0A6P1YQ16</accession>
<feature type="transmembrane region" description="Helical" evidence="7">
    <location>
        <begin position="382"/>
        <end position="403"/>
    </location>
</feature>
<proteinExistence type="predicted"/>
<dbReference type="Pfam" id="PF07690">
    <property type="entry name" value="MFS_1"/>
    <property type="match status" value="1"/>
</dbReference>
<evidence type="ECO:0000256" key="7">
    <source>
        <dbReference type="SAM" id="Phobius"/>
    </source>
</evidence>
<evidence type="ECO:0000256" key="1">
    <source>
        <dbReference type="ARBA" id="ARBA00004651"/>
    </source>
</evidence>
<keyword evidence="10" id="KW-1185">Reference proteome</keyword>
<dbReference type="RefSeq" id="WP_163075986.1">
    <property type="nucleotide sequence ID" value="NZ_CP048630.1"/>
</dbReference>
<dbReference type="PANTHER" id="PTHR43045:SF2">
    <property type="entry name" value="INNER MEMBRANE METABOLITE TRANSPORT PROTEIN YHJE"/>
    <property type="match status" value="1"/>
</dbReference>
<feature type="transmembrane region" description="Helical" evidence="7">
    <location>
        <begin position="42"/>
        <end position="61"/>
    </location>
</feature>
<name>A0A6P1YQ16_9HYPH</name>
<feature type="transmembrane region" description="Helical" evidence="7">
    <location>
        <begin position="103"/>
        <end position="121"/>
    </location>
</feature>
<dbReference type="PROSITE" id="PS00216">
    <property type="entry name" value="SUGAR_TRANSPORT_1"/>
    <property type="match status" value="1"/>
</dbReference>
<dbReference type="GO" id="GO:0005886">
    <property type="term" value="C:plasma membrane"/>
    <property type="evidence" value="ECO:0007669"/>
    <property type="project" value="UniProtKB-SubCell"/>
</dbReference>
<evidence type="ECO:0000256" key="2">
    <source>
        <dbReference type="ARBA" id="ARBA00022448"/>
    </source>
</evidence>
<dbReference type="PANTHER" id="PTHR43045">
    <property type="entry name" value="SHIKIMATE TRANSPORTER"/>
    <property type="match status" value="1"/>
</dbReference>
<evidence type="ECO:0000256" key="5">
    <source>
        <dbReference type="ARBA" id="ARBA00022989"/>
    </source>
</evidence>
<evidence type="ECO:0000313" key="10">
    <source>
        <dbReference type="Proteomes" id="UP000464751"/>
    </source>
</evidence>
<dbReference type="InterPro" id="IPR005829">
    <property type="entry name" value="Sugar_transporter_CS"/>
</dbReference>
<evidence type="ECO:0000259" key="8">
    <source>
        <dbReference type="PROSITE" id="PS50850"/>
    </source>
</evidence>
<gene>
    <name evidence="9" type="ORF">G3A50_14820</name>
</gene>
<dbReference type="EMBL" id="CP048630">
    <property type="protein sequence ID" value="QIB34841.1"/>
    <property type="molecule type" value="Genomic_DNA"/>
</dbReference>
<feature type="transmembrane region" description="Helical" evidence="7">
    <location>
        <begin position="290"/>
        <end position="312"/>
    </location>
</feature>
<dbReference type="InterPro" id="IPR020846">
    <property type="entry name" value="MFS_dom"/>
</dbReference>
<dbReference type="PROSITE" id="PS50850">
    <property type="entry name" value="MFS"/>
    <property type="match status" value="1"/>
</dbReference>
<dbReference type="Proteomes" id="UP000464751">
    <property type="component" value="Chromosome"/>
</dbReference>
<comment type="subcellular location">
    <subcellularLocation>
        <location evidence="1">Cell membrane</location>
        <topology evidence="1">Multi-pass membrane protein</topology>
    </subcellularLocation>
</comment>
<keyword evidence="5 7" id="KW-1133">Transmembrane helix</keyword>
<dbReference type="Gene3D" id="1.20.1250.20">
    <property type="entry name" value="MFS general substrate transporter like domains"/>
    <property type="match status" value="2"/>
</dbReference>
<feature type="transmembrane region" description="Helical" evidence="7">
    <location>
        <begin position="347"/>
        <end position="370"/>
    </location>
</feature>
<feature type="transmembrane region" description="Helical" evidence="7">
    <location>
        <begin position="409"/>
        <end position="427"/>
    </location>
</feature>
<feature type="transmembrane region" description="Helical" evidence="7">
    <location>
        <begin position="67"/>
        <end position="91"/>
    </location>
</feature>
<sequence>MTTPVTTLEQNARQIHAHDGDVDPGEIAVGVVIGRASEFFDFFVYAIASVVVFPKLVFPFVDPLTGTIYSFAIFALAFIARPFGTTLFMAIDRHHGRGAKLTAALFLLGTSTVAIAFLPTYERLGPAVIWLLAIFRIGQGLAWGGTWDGLAPLLAMTAPEGRRGWYAMLPQLGAPIGLIIASALFAFFLGNLSAADFFDWGWRYPFFVAFAINVVALFARLRMAVTPQYTRLFEGGALEPQRITETVRAEGKAILTGAFAPLATFALFHMVTVFPLSWVFLFTDERPTRFLLIEAIAAFFGLAAVVASGAIADRIGRRTLLAGSAAAIAVFSGFAPQLLAGGVIGEAAFMVLAFTLLGISFGQSSGVVASNFAPKYRYTASALTNDFAWLFGAGFAPLAALLLSSHFGLAASGAYLLSGAVCTLLALRFNRRLEMAAAG</sequence>
<keyword evidence="2" id="KW-0813">Transport</keyword>
<evidence type="ECO:0000256" key="3">
    <source>
        <dbReference type="ARBA" id="ARBA00022475"/>
    </source>
</evidence>
<organism evidence="9 10">
    <name type="scientific">Ancylobacter pratisalsi</name>
    <dbReference type="NCBI Taxonomy" id="1745854"/>
    <lineage>
        <taxon>Bacteria</taxon>
        <taxon>Pseudomonadati</taxon>
        <taxon>Pseudomonadota</taxon>
        <taxon>Alphaproteobacteria</taxon>
        <taxon>Hyphomicrobiales</taxon>
        <taxon>Xanthobacteraceae</taxon>
        <taxon>Ancylobacter</taxon>
    </lineage>
</organism>
<feature type="domain" description="Major facilitator superfamily (MFS) profile" evidence="8">
    <location>
        <begin position="27"/>
        <end position="437"/>
    </location>
</feature>
<reference evidence="9 10" key="1">
    <citation type="submission" date="2020-02" db="EMBL/GenBank/DDBJ databases">
        <authorList>
            <person name="Li G."/>
        </authorList>
    </citation>
    <scope>NUCLEOTIDE SEQUENCE [LARGE SCALE GENOMIC DNA]</scope>
    <source>
        <strain evidence="9 10">DSM 102029</strain>
    </source>
</reference>
<dbReference type="SUPFAM" id="SSF103473">
    <property type="entry name" value="MFS general substrate transporter"/>
    <property type="match status" value="1"/>
</dbReference>
<feature type="transmembrane region" description="Helical" evidence="7">
    <location>
        <begin position="165"/>
        <end position="190"/>
    </location>
</feature>
<dbReference type="KEGG" id="apra:G3A50_14820"/>
<keyword evidence="6 7" id="KW-0472">Membrane</keyword>
<feature type="transmembrane region" description="Helical" evidence="7">
    <location>
        <begin position="319"/>
        <end position="341"/>
    </location>
</feature>
<dbReference type="InterPro" id="IPR036259">
    <property type="entry name" value="MFS_trans_sf"/>
</dbReference>
<dbReference type="AlphaFoldDB" id="A0A6P1YQ16"/>
<feature type="transmembrane region" description="Helical" evidence="7">
    <location>
        <begin position="127"/>
        <end position="144"/>
    </location>
</feature>
<evidence type="ECO:0000256" key="4">
    <source>
        <dbReference type="ARBA" id="ARBA00022692"/>
    </source>
</evidence>
<feature type="transmembrane region" description="Helical" evidence="7">
    <location>
        <begin position="202"/>
        <end position="221"/>
    </location>
</feature>
<protein>
    <submittedName>
        <fullName evidence="9">MHS family MFS transporter</fullName>
    </submittedName>
</protein>